<keyword evidence="3" id="KW-1185">Reference proteome</keyword>
<comment type="caution">
    <text evidence="2">The sequence shown here is derived from an EMBL/GenBank/DDBJ whole genome shotgun (WGS) entry which is preliminary data.</text>
</comment>
<evidence type="ECO:0000313" key="2">
    <source>
        <dbReference type="EMBL" id="KAK6956991.1"/>
    </source>
</evidence>
<dbReference type="AlphaFoldDB" id="A0AAX6MXR4"/>
<evidence type="ECO:0000256" key="1">
    <source>
        <dbReference type="SAM" id="MobiDB-lite"/>
    </source>
</evidence>
<dbReference type="Proteomes" id="UP001369815">
    <property type="component" value="Unassembled WGS sequence"/>
</dbReference>
<reference evidence="2 3" key="1">
    <citation type="journal article" date="2024" name="Front Chem Biol">
        <title>Unveiling the potential of Daldinia eschscholtzii MFLUCC 19-0629 through bioactivity and bioinformatics studies for enhanced sustainable agriculture production.</title>
        <authorList>
            <person name="Brooks S."/>
            <person name="Weaver J.A."/>
            <person name="Klomchit A."/>
            <person name="Alharthi S.A."/>
            <person name="Onlamun T."/>
            <person name="Nurani R."/>
            <person name="Vong T.K."/>
            <person name="Alberti F."/>
            <person name="Greco C."/>
        </authorList>
    </citation>
    <scope>NUCLEOTIDE SEQUENCE [LARGE SCALE GENOMIC DNA]</scope>
    <source>
        <strain evidence="2">MFLUCC 19-0629</strain>
    </source>
</reference>
<accession>A0AAX6MXR4</accession>
<organism evidence="2 3">
    <name type="scientific">Daldinia eschscholtzii</name>
    <dbReference type="NCBI Taxonomy" id="292717"/>
    <lineage>
        <taxon>Eukaryota</taxon>
        <taxon>Fungi</taxon>
        <taxon>Dikarya</taxon>
        <taxon>Ascomycota</taxon>
        <taxon>Pezizomycotina</taxon>
        <taxon>Sordariomycetes</taxon>
        <taxon>Xylariomycetidae</taxon>
        <taxon>Xylariales</taxon>
        <taxon>Hypoxylaceae</taxon>
        <taxon>Daldinia</taxon>
    </lineage>
</organism>
<protein>
    <submittedName>
        <fullName evidence="2">Uncharacterized protein</fullName>
    </submittedName>
</protein>
<name>A0AAX6MXR4_9PEZI</name>
<feature type="compositionally biased region" description="Basic and acidic residues" evidence="1">
    <location>
        <begin position="8"/>
        <end position="26"/>
    </location>
</feature>
<evidence type="ECO:0000313" key="3">
    <source>
        <dbReference type="Proteomes" id="UP001369815"/>
    </source>
</evidence>
<proteinExistence type="predicted"/>
<gene>
    <name evidence="2" type="ORF">Daesc_002275</name>
</gene>
<sequence length="170" mass="17995">MCVAMADNSKDESKEGQSKRPTTREKLIEEITSRIEESKKLQEESVKLHKQADEAEDPGVAEDLKFRARELDMKAGKLLKTAKRLESGWLQGGATGAGIGAGIAGGLGMTVGSLVSGLVAIPATGIGILVGAGTGLVHGPWVKFSEAFSKDEVDEMDKEAEEEARRIGGD</sequence>
<feature type="region of interest" description="Disordered" evidence="1">
    <location>
        <begin position="1"/>
        <end position="26"/>
    </location>
</feature>
<dbReference type="EMBL" id="JBANMG010000002">
    <property type="protein sequence ID" value="KAK6956991.1"/>
    <property type="molecule type" value="Genomic_DNA"/>
</dbReference>